<proteinExistence type="predicted"/>
<feature type="transmembrane region" description="Helical" evidence="6">
    <location>
        <begin position="112"/>
        <end position="133"/>
    </location>
</feature>
<keyword evidence="3 6" id="KW-0812">Transmembrane</keyword>
<evidence type="ECO:0000256" key="6">
    <source>
        <dbReference type="SAM" id="Phobius"/>
    </source>
</evidence>
<evidence type="ECO:0000256" key="5">
    <source>
        <dbReference type="ARBA" id="ARBA00023136"/>
    </source>
</evidence>
<name>A0A3N1MEI6_9PROT</name>
<evidence type="ECO:0000256" key="7">
    <source>
        <dbReference type="SAM" id="SignalP"/>
    </source>
</evidence>
<keyword evidence="4 6" id="KW-1133">Transmembrane helix</keyword>
<evidence type="ECO:0000313" key="8">
    <source>
        <dbReference type="EMBL" id="ROQ01545.1"/>
    </source>
</evidence>
<feature type="transmembrane region" description="Helical" evidence="6">
    <location>
        <begin position="246"/>
        <end position="269"/>
    </location>
</feature>
<dbReference type="Pfam" id="PF02653">
    <property type="entry name" value="BPD_transp_2"/>
    <property type="match status" value="1"/>
</dbReference>
<dbReference type="EMBL" id="RJKX01000011">
    <property type="protein sequence ID" value="ROQ01545.1"/>
    <property type="molecule type" value="Genomic_DNA"/>
</dbReference>
<feature type="transmembrane region" description="Helical" evidence="6">
    <location>
        <begin position="158"/>
        <end position="186"/>
    </location>
</feature>
<sequence length="310" mass="32537">MVRLLSWAALLAAAALLPFAADLAGQGYYVGFATRILVFAIAAMALDLVLGYGGLVSLGHAAYLGIGAYAVGIWTSHGVTAAPVHWATAIAAGGLFALLTGLVALRTAGVAFIMITLAFAQMLFFLAVSLKGYGGDDGLTLWDTARLGPLDLGDDRTLYWVALAWLVLLLLLGRRLVGARFGLVLLGARANERRMRAMGLEVGRHRLLAYVLSGMATSIAGCLLAHTTDFVSPAYMNWQVSGELVVMVILGGIGTLYGAIVGAAALLLLEELLAGLTQHWRLILGAILIAMAILPRRGLATLLAAIRGRS</sequence>
<keyword evidence="5 6" id="KW-0472">Membrane</keyword>
<dbReference type="InterPro" id="IPR001851">
    <property type="entry name" value="ABC_transp_permease"/>
</dbReference>
<evidence type="ECO:0000256" key="3">
    <source>
        <dbReference type="ARBA" id="ARBA00022692"/>
    </source>
</evidence>
<dbReference type="CDD" id="cd06581">
    <property type="entry name" value="TM_PBP1_LivM_like"/>
    <property type="match status" value="1"/>
</dbReference>
<feature type="chain" id="PRO_5017933120" evidence="7">
    <location>
        <begin position="21"/>
        <end position="310"/>
    </location>
</feature>
<comment type="caution">
    <text evidence="8">The sequence shown here is derived from an EMBL/GenBank/DDBJ whole genome shotgun (WGS) entry which is preliminary data.</text>
</comment>
<dbReference type="GO" id="GO:0005886">
    <property type="term" value="C:plasma membrane"/>
    <property type="evidence" value="ECO:0007669"/>
    <property type="project" value="UniProtKB-SubCell"/>
</dbReference>
<dbReference type="GO" id="GO:0015658">
    <property type="term" value="F:branched-chain amino acid transmembrane transporter activity"/>
    <property type="evidence" value="ECO:0007669"/>
    <property type="project" value="InterPro"/>
</dbReference>
<feature type="signal peptide" evidence="7">
    <location>
        <begin position="1"/>
        <end position="20"/>
    </location>
</feature>
<organism evidence="8 9">
    <name type="scientific">Stella humosa</name>
    <dbReference type="NCBI Taxonomy" id="94"/>
    <lineage>
        <taxon>Bacteria</taxon>
        <taxon>Pseudomonadati</taxon>
        <taxon>Pseudomonadota</taxon>
        <taxon>Alphaproteobacteria</taxon>
        <taxon>Rhodospirillales</taxon>
        <taxon>Stellaceae</taxon>
        <taxon>Stella</taxon>
    </lineage>
</organism>
<comment type="subcellular location">
    <subcellularLocation>
        <location evidence="1">Cell membrane</location>
        <topology evidence="1">Multi-pass membrane protein</topology>
    </subcellularLocation>
</comment>
<keyword evidence="7" id="KW-0732">Signal</keyword>
<accession>A0A3N1MEI6</accession>
<dbReference type="OrthoDB" id="9804361at2"/>
<feature type="transmembrane region" description="Helical" evidence="6">
    <location>
        <begin position="36"/>
        <end position="55"/>
    </location>
</feature>
<keyword evidence="2" id="KW-1003">Cell membrane</keyword>
<evidence type="ECO:0000313" key="9">
    <source>
        <dbReference type="Proteomes" id="UP000278222"/>
    </source>
</evidence>
<gene>
    <name evidence="8" type="ORF">EDC65_0725</name>
</gene>
<keyword evidence="9" id="KW-1185">Reference proteome</keyword>
<evidence type="ECO:0000256" key="4">
    <source>
        <dbReference type="ARBA" id="ARBA00022989"/>
    </source>
</evidence>
<dbReference type="RefSeq" id="WP_123688290.1">
    <property type="nucleotide sequence ID" value="NZ_AP019700.1"/>
</dbReference>
<protein>
    <submittedName>
        <fullName evidence="8">Amino acid/amide ABC transporter membrane protein 2 (HAAT family)</fullName>
    </submittedName>
</protein>
<dbReference type="AlphaFoldDB" id="A0A3N1MEI6"/>
<evidence type="ECO:0000256" key="2">
    <source>
        <dbReference type="ARBA" id="ARBA00022475"/>
    </source>
</evidence>
<evidence type="ECO:0000256" key="1">
    <source>
        <dbReference type="ARBA" id="ARBA00004651"/>
    </source>
</evidence>
<feature type="transmembrane region" description="Helical" evidence="6">
    <location>
        <begin position="281"/>
        <end position="306"/>
    </location>
</feature>
<dbReference type="PANTHER" id="PTHR30482">
    <property type="entry name" value="HIGH-AFFINITY BRANCHED-CHAIN AMINO ACID TRANSPORT SYSTEM PERMEASE"/>
    <property type="match status" value="1"/>
</dbReference>
<reference evidence="8 9" key="1">
    <citation type="submission" date="2018-11" db="EMBL/GenBank/DDBJ databases">
        <title>Genomic Encyclopedia of Type Strains, Phase IV (KMG-IV): sequencing the most valuable type-strain genomes for metagenomic binning, comparative biology and taxonomic classification.</title>
        <authorList>
            <person name="Goeker M."/>
        </authorList>
    </citation>
    <scope>NUCLEOTIDE SEQUENCE [LARGE SCALE GENOMIC DNA]</scope>
    <source>
        <strain evidence="8 9">DSM 5900</strain>
    </source>
</reference>
<dbReference type="Proteomes" id="UP000278222">
    <property type="component" value="Unassembled WGS sequence"/>
</dbReference>
<dbReference type="InterPro" id="IPR043428">
    <property type="entry name" value="LivM-like"/>
</dbReference>
<feature type="transmembrane region" description="Helical" evidence="6">
    <location>
        <begin position="207"/>
        <end position="226"/>
    </location>
</feature>
<dbReference type="PANTHER" id="PTHR30482:SF17">
    <property type="entry name" value="ABC TRANSPORTER ATP-BINDING PROTEIN"/>
    <property type="match status" value="1"/>
</dbReference>
<feature type="transmembrane region" description="Helical" evidence="6">
    <location>
        <begin position="86"/>
        <end position="105"/>
    </location>
</feature>